<dbReference type="EMBL" id="ACKX01000174">
    <property type="protein sequence ID" value="EEJ51019.1"/>
    <property type="molecule type" value="Genomic_DNA"/>
</dbReference>
<dbReference type="STRING" id="585501.HMPREF6123_1728"/>
<keyword evidence="2" id="KW-1185">Reference proteome</keyword>
<dbReference type="HOGENOM" id="CLU_2710755_0_0_9"/>
<dbReference type="Proteomes" id="UP000004121">
    <property type="component" value="Unassembled WGS sequence"/>
</dbReference>
<comment type="caution">
    <text evidence="1">The sequence shown here is derived from an EMBL/GenBank/DDBJ whole genome shotgun (WGS) entry which is preliminary data.</text>
</comment>
<evidence type="ECO:0000313" key="1">
    <source>
        <dbReference type="EMBL" id="EEJ51019.1"/>
    </source>
</evidence>
<sequence length="73" mass="8414">MISSFRLLTQQKPSFVGNGFFFFSEAIYSVFQLRKALAYVLSLHIYQFLKNFIRYGNDLGVSLETSLSGNHVR</sequence>
<reference evidence="1 2" key="1">
    <citation type="submission" date="2009-04" db="EMBL/GenBank/DDBJ databases">
        <authorList>
            <person name="Qin X."/>
            <person name="Bachman B."/>
            <person name="Battles P."/>
            <person name="Bell A."/>
            <person name="Bess C."/>
            <person name="Bickham C."/>
            <person name="Chaboub L."/>
            <person name="Chen D."/>
            <person name="Coyle M."/>
            <person name="Deiros D.R."/>
            <person name="Dinh H."/>
            <person name="Forbes L."/>
            <person name="Fowler G."/>
            <person name="Francisco L."/>
            <person name="Fu Q."/>
            <person name="Gubbala S."/>
            <person name="Hale W."/>
            <person name="Han Y."/>
            <person name="Hemphill L."/>
            <person name="Highlander S.K."/>
            <person name="Hirani K."/>
            <person name="Hogues M."/>
            <person name="Jackson L."/>
            <person name="Jakkamsetti A."/>
            <person name="Javaid M."/>
            <person name="Jiang H."/>
            <person name="Korchina V."/>
            <person name="Kovar C."/>
            <person name="Lara F."/>
            <person name="Lee S."/>
            <person name="Mata R."/>
            <person name="Mathew T."/>
            <person name="Moen C."/>
            <person name="Morales K."/>
            <person name="Munidasa M."/>
            <person name="Nazareth L."/>
            <person name="Ngo R."/>
            <person name="Nguyen L."/>
            <person name="Okwuonu G."/>
            <person name="Ongeri F."/>
            <person name="Patil S."/>
            <person name="Petrosino J."/>
            <person name="Pham C."/>
            <person name="Pham P."/>
            <person name="Pu L.-L."/>
            <person name="Puazo M."/>
            <person name="Raj R."/>
            <person name="Reid J."/>
            <person name="Rouhana J."/>
            <person name="Saada N."/>
            <person name="Shang Y."/>
            <person name="Simmons D."/>
            <person name="Thornton R."/>
            <person name="Warren J."/>
            <person name="Weissenberger G."/>
            <person name="Zhang J."/>
            <person name="Zhang L."/>
            <person name="Zhou C."/>
            <person name="Zhu D."/>
            <person name="Muzny D."/>
            <person name="Worley K."/>
            <person name="Gibbs R."/>
        </authorList>
    </citation>
    <scope>NUCLEOTIDE SEQUENCE [LARGE SCALE GENOMIC DNA]</scope>
    <source>
        <strain evidence="1 2">F0268</strain>
    </source>
</reference>
<name>C2KZ09_9FIRM</name>
<evidence type="ECO:0000313" key="2">
    <source>
        <dbReference type="Proteomes" id="UP000004121"/>
    </source>
</evidence>
<dbReference type="InParanoid" id="C2KZ09"/>
<proteinExistence type="predicted"/>
<dbReference type="AlphaFoldDB" id="C2KZ09"/>
<protein>
    <submittedName>
        <fullName evidence="1">Uncharacterized protein</fullName>
    </submittedName>
</protein>
<feature type="non-terminal residue" evidence="1">
    <location>
        <position position="73"/>
    </location>
</feature>
<organism evidence="1 2">
    <name type="scientific">Oribacterium sinus F0268</name>
    <dbReference type="NCBI Taxonomy" id="585501"/>
    <lineage>
        <taxon>Bacteria</taxon>
        <taxon>Bacillati</taxon>
        <taxon>Bacillota</taxon>
        <taxon>Clostridia</taxon>
        <taxon>Lachnospirales</taxon>
        <taxon>Lachnospiraceae</taxon>
        <taxon>Oribacterium</taxon>
    </lineage>
</organism>
<gene>
    <name evidence="1" type="ORF">HMPREF6123_1728</name>
</gene>
<accession>C2KZ09</accession>